<dbReference type="AlphaFoldDB" id="A0AB35M2W6"/>
<sequence>MKSKFNLCILFSTILISNQIVAGPIDTKILVRNSSNANYMDNNSDCSIDFSLMARGSLDNVEYIHFHSILRNKKNEIILKQISKSYGFAEVGGKYFGSFFIDDDGACAGFGGVVDITKAIVTYKDGTKSEDLIQTKKLIIDNFEPVKINIGSK</sequence>
<gene>
    <name evidence="2" type="ORF">HX110_13695</name>
</gene>
<reference evidence="2" key="2">
    <citation type="journal article" date="2022" name="Sci. Total Environ.">
        <title>Prevalence, transmission, and molecular epidemiology of tet(X)-positive bacteria among humans, animals, and environmental niches in China: An epidemiological, and genomic-based study.</title>
        <authorList>
            <person name="Dong N."/>
            <person name="Zeng Y."/>
            <person name="Cai C."/>
            <person name="Sun C."/>
            <person name="Lu J."/>
            <person name="Liu C."/>
            <person name="Zhou H."/>
            <person name="Sun Q."/>
            <person name="Shu L."/>
            <person name="Wang H."/>
            <person name="Wang Y."/>
            <person name="Wang S."/>
            <person name="Wu C."/>
            <person name="Chan E.W."/>
            <person name="Chen G."/>
            <person name="Shen Z."/>
            <person name="Chen S."/>
            <person name="Zhang R."/>
        </authorList>
    </citation>
    <scope>NUCLEOTIDE SEQUENCE</scope>
    <source>
        <strain evidence="2">DF49-4</strain>
    </source>
</reference>
<evidence type="ECO:0000256" key="1">
    <source>
        <dbReference type="SAM" id="SignalP"/>
    </source>
</evidence>
<dbReference type="Proteomes" id="UP001174419">
    <property type="component" value="Unassembled WGS sequence"/>
</dbReference>
<dbReference type="EMBL" id="JACANG010000061">
    <property type="protein sequence ID" value="MDM1720139.1"/>
    <property type="molecule type" value="Genomic_DNA"/>
</dbReference>
<accession>A0AB35M2W6</accession>
<protein>
    <submittedName>
        <fullName evidence="2">Uncharacterized protein</fullName>
    </submittedName>
</protein>
<dbReference type="RefSeq" id="WP_286381529.1">
    <property type="nucleotide sequence ID" value="NZ_CP114605.1"/>
</dbReference>
<reference evidence="2" key="1">
    <citation type="submission" date="2020-06" db="EMBL/GenBank/DDBJ databases">
        <authorList>
            <person name="Dong N."/>
        </authorList>
    </citation>
    <scope>NUCLEOTIDE SEQUENCE</scope>
    <source>
        <strain evidence="2">DF49-4</strain>
    </source>
</reference>
<evidence type="ECO:0000313" key="3">
    <source>
        <dbReference type="Proteomes" id="UP001174419"/>
    </source>
</evidence>
<feature type="signal peptide" evidence="1">
    <location>
        <begin position="1"/>
        <end position="22"/>
    </location>
</feature>
<feature type="chain" id="PRO_5044271738" evidence="1">
    <location>
        <begin position="23"/>
        <end position="153"/>
    </location>
</feature>
<comment type="caution">
    <text evidence="2">The sequence shown here is derived from an EMBL/GenBank/DDBJ whole genome shotgun (WGS) entry which is preliminary data.</text>
</comment>
<evidence type="ECO:0000313" key="2">
    <source>
        <dbReference type="EMBL" id="MDM1720139.1"/>
    </source>
</evidence>
<organism evidence="2 3">
    <name type="scientific">Acinetobacter towneri</name>
    <dbReference type="NCBI Taxonomy" id="202956"/>
    <lineage>
        <taxon>Bacteria</taxon>
        <taxon>Pseudomonadati</taxon>
        <taxon>Pseudomonadota</taxon>
        <taxon>Gammaproteobacteria</taxon>
        <taxon>Moraxellales</taxon>
        <taxon>Moraxellaceae</taxon>
        <taxon>Acinetobacter</taxon>
    </lineage>
</organism>
<proteinExistence type="predicted"/>
<name>A0AB35M2W6_9GAMM</name>
<keyword evidence="1" id="KW-0732">Signal</keyword>